<gene>
    <name evidence="21" type="ORF">HU200_000401</name>
</gene>
<dbReference type="GO" id="GO:0004674">
    <property type="term" value="F:protein serine/threonine kinase activity"/>
    <property type="evidence" value="ECO:0007669"/>
    <property type="project" value="UniProtKB-KW"/>
</dbReference>
<dbReference type="Gene3D" id="3.30.200.20">
    <property type="entry name" value="Phosphorylase Kinase, domain 1"/>
    <property type="match status" value="1"/>
</dbReference>
<name>A0A835FYY1_9POAL</name>
<comment type="similarity">
    <text evidence="2">In the N-terminal section; belongs to the leguminous lectin family.</text>
</comment>
<evidence type="ECO:0000256" key="15">
    <source>
        <dbReference type="ARBA" id="ARBA00023136"/>
    </source>
</evidence>
<evidence type="ECO:0000256" key="10">
    <source>
        <dbReference type="ARBA" id="ARBA00022734"/>
    </source>
</evidence>
<evidence type="ECO:0000256" key="1">
    <source>
        <dbReference type="ARBA" id="ARBA00004251"/>
    </source>
</evidence>
<evidence type="ECO:0000313" key="22">
    <source>
        <dbReference type="Proteomes" id="UP000636709"/>
    </source>
</evidence>
<evidence type="ECO:0000256" key="7">
    <source>
        <dbReference type="ARBA" id="ARBA00022679"/>
    </source>
</evidence>
<evidence type="ECO:0000256" key="5">
    <source>
        <dbReference type="ARBA" id="ARBA00022475"/>
    </source>
</evidence>
<dbReference type="Pfam" id="PF00139">
    <property type="entry name" value="Lectin_legB"/>
    <property type="match status" value="2"/>
</dbReference>
<dbReference type="CDD" id="cd06899">
    <property type="entry name" value="lectin_legume_LecRK_Arcelin_ConA"/>
    <property type="match status" value="2"/>
</dbReference>
<comment type="caution">
    <text evidence="21">The sequence shown here is derived from an EMBL/GenBank/DDBJ whole genome shotgun (WGS) entry which is preliminary data.</text>
</comment>
<keyword evidence="11" id="KW-0547">Nucleotide-binding</keyword>
<protein>
    <recommendedName>
        <fullName evidence="4">non-specific serine/threonine protein kinase</fullName>
        <ecNumber evidence="4">2.7.11.1</ecNumber>
    </recommendedName>
</protein>
<dbReference type="FunFam" id="2.60.120.200:FF:000051">
    <property type="entry name" value="L-type lectin-domain containing receptor kinase V.9"/>
    <property type="match status" value="1"/>
</dbReference>
<dbReference type="SUPFAM" id="SSF49899">
    <property type="entry name" value="Concanavalin A-like lectins/glucanases"/>
    <property type="match status" value="2"/>
</dbReference>
<dbReference type="SUPFAM" id="SSF56112">
    <property type="entry name" value="Protein kinase-like (PK-like)"/>
    <property type="match status" value="1"/>
</dbReference>
<dbReference type="InterPro" id="IPR001220">
    <property type="entry name" value="Legume_lectin_dom"/>
</dbReference>
<dbReference type="Gene3D" id="2.60.120.200">
    <property type="match status" value="2"/>
</dbReference>
<accession>A0A835FYY1</accession>
<keyword evidence="6" id="KW-0723">Serine/threonine-protein kinase</keyword>
<keyword evidence="14 18" id="KW-1133">Transmembrane helix</keyword>
<dbReference type="FunFam" id="1.10.510.10:FF:000517">
    <property type="entry name" value="Putative receptor kinase Lecrk"/>
    <property type="match status" value="1"/>
</dbReference>
<keyword evidence="9 19" id="KW-0732">Signal</keyword>
<dbReference type="SMART" id="SM00220">
    <property type="entry name" value="S_TKc"/>
    <property type="match status" value="1"/>
</dbReference>
<sequence length="861" mass="95632">MPENKLLPALFFLLVSLNLVALTAGDDHHQFVYSSGFTGSDLILDGAATVTSSGLLELTNGTLRLKGHVIYPTRLPFRDTSSTSSNATTRSFSTSFVFGILSAYPDVSANGIAFFVAASKDFSGAMAAQYLGLLNTTNNGNSTNHVFAVELDTMQNNEFKDISDNHVGIDINSLISVNSTNAGYHRRRWRRHEAMQVWVDYDGETKKINVTLAPLNMDKPIDIAKLPKLPREFPKPRSKVLEIMLPIATAVVVLFVGTVLVLLRRRQLRYTELREDWESIDWPFAVVFSGRPVSHVLSDVQTFMRVATILWSSADINVTDQFLYTGFTGGDLTLDGAAKVTSAGLLELTNGTTHQRPRLPPISPSSPKSFSVAFVFGIISNYLHFSTHGLAIAIVPSTKSMSNALTDQYLGLTNAQDDGNVTNHMFAVELDTVQNLEFHDINANHVGIDISGLSSVQSHDAGYFDDSNGFQNLSLISRDAMQVWVDYDGETMMINVTIAPVATVKPKKPLLSYIHNLSEVLAVEPSYIGFSSATGPGNSRHYVLGWSFGMNGPAPVIDVTKLPKLPQFVSKPRSKVRDDWESEFGPHRGEELQKSGIEVAVKKVSHGSKQGMKEFIAEIVSIGHIRHRNLVQLLGYCRRKYELILVYDYMPNGSLDKYLYTEEDNQTLDWGQRFRIIKGVASGLHFLHERWEKVVVHRDIKTSNMLLDKEMNGRLGDFGLAKLYEHGANPQTTRVVGTTGYLAPELVRTGKATPFTDVFAFGTTMLEVACGQRPIKQDEQGNQFLLVDWVLQQWHSESLLEAVDPRLLRQAGEYNSDEYLDGEVPLPEMTRADLSFDVLALLQTQAAYPTYQEEDDDTNVC</sequence>
<dbReference type="InterPro" id="IPR000719">
    <property type="entry name" value="Prot_kinase_dom"/>
</dbReference>
<evidence type="ECO:0000256" key="2">
    <source>
        <dbReference type="ARBA" id="ARBA00008536"/>
    </source>
</evidence>
<dbReference type="Proteomes" id="UP000636709">
    <property type="component" value="Unassembled WGS sequence"/>
</dbReference>
<dbReference type="EC" id="2.7.11.1" evidence="4"/>
<evidence type="ECO:0000256" key="16">
    <source>
        <dbReference type="ARBA" id="ARBA00023170"/>
    </source>
</evidence>
<dbReference type="InterPro" id="IPR011009">
    <property type="entry name" value="Kinase-like_dom_sf"/>
</dbReference>
<organism evidence="21 22">
    <name type="scientific">Digitaria exilis</name>
    <dbReference type="NCBI Taxonomy" id="1010633"/>
    <lineage>
        <taxon>Eukaryota</taxon>
        <taxon>Viridiplantae</taxon>
        <taxon>Streptophyta</taxon>
        <taxon>Embryophyta</taxon>
        <taxon>Tracheophyta</taxon>
        <taxon>Spermatophyta</taxon>
        <taxon>Magnoliopsida</taxon>
        <taxon>Liliopsida</taxon>
        <taxon>Poales</taxon>
        <taxon>Poaceae</taxon>
        <taxon>PACMAD clade</taxon>
        <taxon>Panicoideae</taxon>
        <taxon>Panicodae</taxon>
        <taxon>Paniceae</taxon>
        <taxon>Anthephorinae</taxon>
        <taxon>Digitaria</taxon>
    </lineage>
</organism>
<evidence type="ECO:0000256" key="11">
    <source>
        <dbReference type="ARBA" id="ARBA00022741"/>
    </source>
</evidence>
<evidence type="ECO:0000256" key="19">
    <source>
        <dbReference type="SAM" id="SignalP"/>
    </source>
</evidence>
<keyword evidence="15 18" id="KW-0472">Membrane</keyword>
<evidence type="ECO:0000256" key="6">
    <source>
        <dbReference type="ARBA" id="ARBA00022527"/>
    </source>
</evidence>
<keyword evidence="17" id="KW-0325">Glycoprotein</keyword>
<dbReference type="PROSITE" id="PS00108">
    <property type="entry name" value="PROTEIN_KINASE_ST"/>
    <property type="match status" value="1"/>
</dbReference>
<evidence type="ECO:0000256" key="14">
    <source>
        <dbReference type="ARBA" id="ARBA00022989"/>
    </source>
</evidence>
<dbReference type="InterPro" id="IPR013320">
    <property type="entry name" value="ConA-like_dom_sf"/>
</dbReference>
<feature type="transmembrane region" description="Helical" evidence="18">
    <location>
        <begin position="243"/>
        <end position="263"/>
    </location>
</feature>
<dbReference type="GO" id="GO:0005524">
    <property type="term" value="F:ATP binding"/>
    <property type="evidence" value="ECO:0007669"/>
    <property type="project" value="UniProtKB-KW"/>
</dbReference>
<dbReference type="PROSITE" id="PS50011">
    <property type="entry name" value="PROTEIN_KINASE_DOM"/>
    <property type="match status" value="1"/>
</dbReference>
<keyword evidence="16" id="KW-0675">Receptor</keyword>
<comment type="similarity">
    <text evidence="3">In the C-terminal section; belongs to the protein kinase superfamily. Ser/Thr protein kinase family.</text>
</comment>
<keyword evidence="12" id="KW-0418">Kinase</keyword>
<evidence type="ECO:0000256" key="18">
    <source>
        <dbReference type="SAM" id="Phobius"/>
    </source>
</evidence>
<dbReference type="InterPro" id="IPR008271">
    <property type="entry name" value="Ser/Thr_kinase_AS"/>
</dbReference>
<feature type="signal peptide" evidence="19">
    <location>
        <begin position="1"/>
        <end position="25"/>
    </location>
</feature>
<feature type="chain" id="PRO_5032821532" description="non-specific serine/threonine protein kinase" evidence="19">
    <location>
        <begin position="26"/>
        <end position="861"/>
    </location>
</feature>
<evidence type="ECO:0000256" key="12">
    <source>
        <dbReference type="ARBA" id="ARBA00022777"/>
    </source>
</evidence>
<evidence type="ECO:0000256" key="8">
    <source>
        <dbReference type="ARBA" id="ARBA00022692"/>
    </source>
</evidence>
<evidence type="ECO:0000313" key="21">
    <source>
        <dbReference type="EMBL" id="KAF8783671.1"/>
    </source>
</evidence>
<keyword evidence="22" id="KW-1185">Reference proteome</keyword>
<keyword evidence="7" id="KW-0808">Transferase</keyword>
<dbReference type="GO" id="GO:0030246">
    <property type="term" value="F:carbohydrate binding"/>
    <property type="evidence" value="ECO:0007669"/>
    <property type="project" value="UniProtKB-KW"/>
</dbReference>
<evidence type="ECO:0000256" key="4">
    <source>
        <dbReference type="ARBA" id="ARBA00012513"/>
    </source>
</evidence>
<keyword evidence="5" id="KW-1003">Cell membrane</keyword>
<dbReference type="GO" id="GO:0005886">
    <property type="term" value="C:plasma membrane"/>
    <property type="evidence" value="ECO:0007669"/>
    <property type="project" value="UniProtKB-SubCell"/>
</dbReference>
<keyword evidence="10" id="KW-0430">Lectin</keyword>
<keyword evidence="13" id="KW-0067">ATP-binding</keyword>
<dbReference type="Pfam" id="PF00069">
    <property type="entry name" value="Pkinase"/>
    <property type="match status" value="1"/>
</dbReference>
<feature type="domain" description="Protein kinase" evidence="20">
    <location>
        <begin position="542"/>
        <end position="861"/>
    </location>
</feature>
<dbReference type="OrthoDB" id="543442at2759"/>
<evidence type="ECO:0000256" key="17">
    <source>
        <dbReference type="ARBA" id="ARBA00023180"/>
    </source>
</evidence>
<dbReference type="InterPro" id="IPR050528">
    <property type="entry name" value="L-type_Lectin-RKs"/>
</dbReference>
<evidence type="ECO:0000256" key="9">
    <source>
        <dbReference type="ARBA" id="ARBA00022729"/>
    </source>
</evidence>
<dbReference type="EMBL" id="JACEFO010000054">
    <property type="protein sequence ID" value="KAF8783671.1"/>
    <property type="molecule type" value="Genomic_DNA"/>
</dbReference>
<dbReference type="FunFam" id="2.60.120.200:FF:000112">
    <property type="entry name" value="L-type lectin-domain containing receptor kinase V.9"/>
    <property type="match status" value="1"/>
</dbReference>
<evidence type="ECO:0000259" key="20">
    <source>
        <dbReference type="PROSITE" id="PS50011"/>
    </source>
</evidence>
<reference evidence="21" key="1">
    <citation type="submission" date="2020-07" db="EMBL/GenBank/DDBJ databases">
        <title>Genome sequence and genetic diversity analysis of an under-domesticated orphan crop, white fonio (Digitaria exilis).</title>
        <authorList>
            <person name="Bennetzen J.L."/>
            <person name="Chen S."/>
            <person name="Ma X."/>
            <person name="Wang X."/>
            <person name="Yssel A.E.J."/>
            <person name="Chaluvadi S.R."/>
            <person name="Johnson M."/>
            <person name="Gangashetty P."/>
            <person name="Hamidou F."/>
            <person name="Sanogo M.D."/>
            <person name="Zwaenepoel A."/>
            <person name="Wallace J."/>
            <person name="Van De Peer Y."/>
            <person name="Van Deynze A."/>
        </authorList>
    </citation>
    <scope>NUCLEOTIDE SEQUENCE</scope>
    <source>
        <tissue evidence="21">Leaves</tissue>
    </source>
</reference>
<evidence type="ECO:0000256" key="3">
    <source>
        <dbReference type="ARBA" id="ARBA00010217"/>
    </source>
</evidence>
<keyword evidence="8 18" id="KW-0812">Transmembrane</keyword>
<dbReference type="PANTHER" id="PTHR27007">
    <property type="match status" value="1"/>
</dbReference>
<comment type="subcellular location">
    <subcellularLocation>
        <location evidence="1">Cell membrane</location>
        <topology evidence="1">Single-pass type I membrane protein</topology>
    </subcellularLocation>
</comment>
<proteinExistence type="inferred from homology"/>
<dbReference type="AlphaFoldDB" id="A0A835FYY1"/>
<dbReference type="Gene3D" id="1.10.510.10">
    <property type="entry name" value="Transferase(Phosphotransferase) domain 1"/>
    <property type="match status" value="1"/>
</dbReference>
<evidence type="ECO:0000256" key="13">
    <source>
        <dbReference type="ARBA" id="ARBA00022840"/>
    </source>
</evidence>